<sequence length="297" mass="32635">MSTALARARPHGASFESELSAADFSRVAALVSDHTGIKLPAAKRVMVEGRLRRRASLCGFATVSDYCSHLFDSGGLDQEFQHLVDVVTTNKTDFFREPGHFTYLEEVIVPTLMGKAAVRGSSGRTIKLWSAASSNGAEAYTTAMVMADLARNHGGLRYAILGTDISSAMIDQARLAIYPQAMLDPVSDERRKRYVMVEQGKGASGRARIVPELRRQCNFQAMNLMDDVYPYDHDVDVILMRNALIYFEADVQDAVVRRLWSHLRPGGHLMLGHSESMIGTRAGLPQVSNAVFRKGGA</sequence>
<evidence type="ECO:0000256" key="2">
    <source>
        <dbReference type="ARBA" id="ARBA00022603"/>
    </source>
</evidence>
<comment type="caution">
    <text evidence="8">The sequence shown here is derived from an EMBL/GenBank/DDBJ whole genome shotgun (WGS) entry which is preliminary data.</text>
</comment>
<evidence type="ECO:0000313" key="9">
    <source>
        <dbReference type="Proteomes" id="UP000295493"/>
    </source>
</evidence>
<dbReference type="GO" id="GO:0032259">
    <property type="term" value="P:methylation"/>
    <property type="evidence" value="ECO:0007669"/>
    <property type="project" value="UniProtKB-KW"/>
</dbReference>
<evidence type="ECO:0000256" key="5">
    <source>
        <dbReference type="PIRNR" id="PIRNR000410"/>
    </source>
</evidence>
<dbReference type="CDD" id="cd02440">
    <property type="entry name" value="AdoMet_MTases"/>
    <property type="match status" value="1"/>
</dbReference>
<evidence type="ECO:0000256" key="1">
    <source>
        <dbReference type="ARBA" id="ARBA00001541"/>
    </source>
</evidence>
<dbReference type="SUPFAM" id="SSF53335">
    <property type="entry name" value="S-adenosyl-L-methionine-dependent methyltransferases"/>
    <property type="match status" value="1"/>
</dbReference>
<reference evidence="8 9" key="1">
    <citation type="submission" date="2019-03" db="EMBL/GenBank/DDBJ databases">
        <title>Genomic Encyclopedia of Type Strains, Phase IV (KMG-IV): sequencing the most valuable type-strain genomes for metagenomic binning, comparative biology and taxonomic classification.</title>
        <authorList>
            <person name="Goeker M."/>
        </authorList>
    </citation>
    <scope>NUCLEOTIDE SEQUENCE [LARGE SCALE GENOMIC DNA]</scope>
    <source>
        <strain evidence="8 9">DSM 25059</strain>
    </source>
</reference>
<keyword evidence="2 5" id="KW-0489">Methyltransferase</keyword>
<dbReference type="GO" id="GO:0008983">
    <property type="term" value="F:protein-glutamate O-methyltransferase activity"/>
    <property type="evidence" value="ECO:0007669"/>
    <property type="project" value="UniProtKB-EC"/>
</dbReference>
<feature type="binding site" evidence="6">
    <location>
        <position position="96"/>
    </location>
    <ligand>
        <name>S-adenosyl-L-methionine</name>
        <dbReference type="ChEBI" id="CHEBI:59789"/>
    </ligand>
</feature>
<evidence type="ECO:0000256" key="3">
    <source>
        <dbReference type="ARBA" id="ARBA00022679"/>
    </source>
</evidence>
<name>A0A4R6FXE6_9SPHN</name>
<dbReference type="AlphaFoldDB" id="A0A4R6FXE6"/>
<dbReference type="InterPro" id="IPR022642">
    <property type="entry name" value="CheR_C"/>
</dbReference>
<evidence type="ECO:0000259" key="7">
    <source>
        <dbReference type="PROSITE" id="PS50123"/>
    </source>
</evidence>
<dbReference type="PROSITE" id="PS50123">
    <property type="entry name" value="CHER"/>
    <property type="match status" value="1"/>
</dbReference>
<dbReference type="InterPro" id="IPR000780">
    <property type="entry name" value="CheR_MeTrfase"/>
</dbReference>
<feature type="binding site" evidence="6">
    <location>
        <position position="138"/>
    </location>
    <ligand>
        <name>S-adenosyl-L-methionine</name>
        <dbReference type="ChEBI" id="CHEBI:59789"/>
    </ligand>
</feature>
<accession>A0A4R6FXE6</accession>
<evidence type="ECO:0000256" key="6">
    <source>
        <dbReference type="PIRSR" id="PIRSR000410-1"/>
    </source>
</evidence>
<dbReference type="EC" id="2.1.1.80" evidence="5"/>
<feature type="binding site" evidence="6">
    <location>
        <position position="164"/>
    </location>
    <ligand>
        <name>S-adenosyl-L-methionine</name>
        <dbReference type="ChEBI" id="CHEBI:59789"/>
    </ligand>
</feature>
<proteinExistence type="predicted"/>
<dbReference type="InterPro" id="IPR022641">
    <property type="entry name" value="CheR_N"/>
</dbReference>
<feature type="binding site" evidence="6">
    <location>
        <position position="90"/>
    </location>
    <ligand>
        <name>S-adenosyl-L-methionine</name>
        <dbReference type="ChEBI" id="CHEBI:59789"/>
    </ligand>
</feature>
<keyword evidence="4 5" id="KW-0949">S-adenosyl-L-methionine</keyword>
<feature type="domain" description="CheR-type methyltransferase" evidence="7">
    <location>
        <begin position="12"/>
        <end position="297"/>
    </location>
</feature>
<dbReference type="InterPro" id="IPR026024">
    <property type="entry name" value="Chemotaxis_MeTrfase_CheR"/>
</dbReference>
<dbReference type="SMART" id="SM00138">
    <property type="entry name" value="MeTrc"/>
    <property type="match status" value="1"/>
</dbReference>
<feature type="binding site" evidence="6">
    <location>
        <position position="92"/>
    </location>
    <ligand>
        <name>S-adenosyl-L-methionine</name>
        <dbReference type="ChEBI" id="CHEBI:59789"/>
    </ligand>
</feature>
<feature type="binding site" evidence="6">
    <location>
        <begin position="241"/>
        <end position="242"/>
    </location>
    <ligand>
        <name>S-adenosyl-L-methionine</name>
        <dbReference type="ChEBI" id="CHEBI:59789"/>
    </ligand>
</feature>
<protein>
    <recommendedName>
        <fullName evidence="5">Chemotaxis protein methyltransferase</fullName>
        <ecNumber evidence="5">2.1.1.80</ecNumber>
    </recommendedName>
</protein>
<dbReference type="PRINTS" id="PR00996">
    <property type="entry name" value="CHERMTFRASE"/>
</dbReference>
<dbReference type="SUPFAM" id="SSF47757">
    <property type="entry name" value="Chemotaxis receptor methyltransferase CheR, N-terminal domain"/>
    <property type="match status" value="1"/>
</dbReference>
<dbReference type="PANTHER" id="PTHR24422">
    <property type="entry name" value="CHEMOTAXIS PROTEIN METHYLTRANSFERASE"/>
    <property type="match status" value="1"/>
</dbReference>
<dbReference type="PIRSF" id="PIRSF000410">
    <property type="entry name" value="CheR"/>
    <property type="match status" value="1"/>
</dbReference>
<dbReference type="InterPro" id="IPR029063">
    <property type="entry name" value="SAM-dependent_MTases_sf"/>
</dbReference>
<keyword evidence="3 5" id="KW-0808">Transferase</keyword>
<evidence type="ECO:0000313" key="8">
    <source>
        <dbReference type="EMBL" id="TDN86467.1"/>
    </source>
</evidence>
<dbReference type="InterPro" id="IPR036804">
    <property type="entry name" value="CheR_N_sf"/>
</dbReference>
<gene>
    <name evidence="8" type="ORF">EV664_10136</name>
</gene>
<comment type="function">
    <text evidence="5">Methylation of the membrane-bound methyl-accepting chemotaxis proteins (MCP) to form gamma-glutamyl methyl ester residues in MCP.</text>
</comment>
<organism evidence="8 9">
    <name type="scientific">Stakelama pacifica</name>
    <dbReference type="NCBI Taxonomy" id="517720"/>
    <lineage>
        <taxon>Bacteria</taxon>
        <taxon>Pseudomonadati</taxon>
        <taxon>Pseudomonadota</taxon>
        <taxon>Alphaproteobacteria</taxon>
        <taxon>Sphingomonadales</taxon>
        <taxon>Sphingomonadaceae</taxon>
        <taxon>Stakelama</taxon>
    </lineage>
</organism>
<feature type="binding site" evidence="6">
    <location>
        <begin position="223"/>
        <end position="224"/>
    </location>
    <ligand>
        <name>S-adenosyl-L-methionine</name>
        <dbReference type="ChEBI" id="CHEBI:59789"/>
    </ligand>
</feature>
<dbReference type="RefSeq" id="WP_133493695.1">
    <property type="nucleotide sequence ID" value="NZ_BMLU01000001.1"/>
</dbReference>
<dbReference type="OrthoDB" id="9816309at2"/>
<dbReference type="Proteomes" id="UP000295493">
    <property type="component" value="Unassembled WGS sequence"/>
</dbReference>
<evidence type="ECO:0000256" key="4">
    <source>
        <dbReference type="ARBA" id="ARBA00022691"/>
    </source>
</evidence>
<dbReference type="Gene3D" id="1.10.155.10">
    <property type="entry name" value="Chemotaxis receptor methyltransferase CheR, N-terminal domain"/>
    <property type="match status" value="1"/>
</dbReference>
<comment type="catalytic activity">
    <reaction evidence="1 5">
        <text>L-glutamyl-[protein] + S-adenosyl-L-methionine = [protein]-L-glutamate 5-O-methyl ester + S-adenosyl-L-homocysteine</text>
        <dbReference type="Rhea" id="RHEA:24452"/>
        <dbReference type="Rhea" id="RHEA-COMP:10208"/>
        <dbReference type="Rhea" id="RHEA-COMP:10311"/>
        <dbReference type="ChEBI" id="CHEBI:29973"/>
        <dbReference type="ChEBI" id="CHEBI:57856"/>
        <dbReference type="ChEBI" id="CHEBI:59789"/>
        <dbReference type="ChEBI" id="CHEBI:82795"/>
        <dbReference type="EC" id="2.1.1.80"/>
    </reaction>
</comment>
<dbReference type="Pfam" id="PF01739">
    <property type="entry name" value="CheR"/>
    <property type="match status" value="1"/>
</dbReference>
<dbReference type="Gene3D" id="3.40.50.150">
    <property type="entry name" value="Vaccinia Virus protein VP39"/>
    <property type="match status" value="1"/>
</dbReference>
<dbReference type="InterPro" id="IPR050903">
    <property type="entry name" value="Bact_Chemotaxis_MeTrfase"/>
</dbReference>
<keyword evidence="9" id="KW-1185">Reference proteome</keyword>
<dbReference type="PANTHER" id="PTHR24422:SF26">
    <property type="entry name" value="CHEMOTAXIS PROTEIN METHYLTRANSFERASE"/>
    <property type="match status" value="1"/>
</dbReference>
<dbReference type="EMBL" id="SNWD01000001">
    <property type="protein sequence ID" value="TDN86467.1"/>
    <property type="molecule type" value="Genomic_DNA"/>
</dbReference>
<dbReference type="Pfam" id="PF03705">
    <property type="entry name" value="CheR_N"/>
    <property type="match status" value="1"/>
</dbReference>